<evidence type="ECO:0000256" key="1">
    <source>
        <dbReference type="SAM" id="MobiDB-lite"/>
    </source>
</evidence>
<gene>
    <name evidence="2" type="ORF">CSUB01_02192</name>
</gene>
<feature type="region of interest" description="Disordered" evidence="1">
    <location>
        <begin position="1"/>
        <end position="29"/>
    </location>
</feature>
<dbReference type="HOGENOM" id="CLU_2589648_0_0_1"/>
<evidence type="ECO:0000313" key="2">
    <source>
        <dbReference type="EMBL" id="KDN62008.1"/>
    </source>
</evidence>
<feature type="region of interest" description="Disordered" evidence="1">
    <location>
        <begin position="48"/>
        <end position="80"/>
    </location>
</feature>
<accession>A0A066WYM9</accession>
<reference evidence="3" key="1">
    <citation type="journal article" date="2014" name="Genome Announc.">
        <title>Draft genome sequence of Colletotrichum sublineola, a destructive pathogen of cultivated sorghum.</title>
        <authorList>
            <person name="Baroncelli R."/>
            <person name="Sanz-Martin J.M."/>
            <person name="Rech G.E."/>
            <person name="Sukno S.A."/>
            <person name="Thon M.R."/>
        </authorList>
    </citation>
    <scope>NUCLEOTIDE SEQUENCE [LARGE SCALE GENOMIC DNA]</scope>
    <source>
        <strain evidence="3">TX430BB</strain>
    </source>
</reference>
<comment type="caution">
    <text evidence="2">The sequence shown here is derived from an EMBL/GenBank/DDBJ whole genome shotgun (WGS) entry which is preliminary data.</text>
</comment>
<dbReference type="OrthoDB" id="10451120at2759"/>
<name>A0A066WYM9_COLSU</name>
<feature type="compositionally biased region" description="Basic and acidic residues" evidence="1">
    <location>
        <begin position="48"/>
        <end position="58"/>
    </location>
</feature>
<protein>
    <submittedName>
        <fullName evidence="2">Uncharacterized protein</fullName>
    </submittedName>
</protein>
<dbReference type="AlphaFoldDB" id="A0A066WYM9"/>
<feature type="compositionally biased region" description="Basic and acidic residues" evidence="1">
    <location>
        <begin position="66"/>
        <end position="80"/>
    </location>
</feature>
<proteinExistence type="predicted"/>
<evidence type="ECO:0000313" key="3">
    <source>
        <dbReference type="Proteomes" id="UP000027238"/>
    </source>
</evidence>
<dbReference type="eggNOG" id="ENOG502RGZQ">
    <property type="taxonomic scope" value="Eukaryota"/>
</dbReference>
<dbReference type="EMBL" id="JMSE01001362">
    <property type="protein sequence ID" value="KDN62008.1"/>
    <property type="molecule type" value="Genomic_DNA"/>
</dbReference>
<organism evidence="2 3">
    <name type="scientific">Colletotrichum sublineola</name>
    <name type="common">Sorghum anthracnose fungus</name>
    <dbReference type="NCBI Taxonomy" id="1173701"/>
    <lineage>
        <taxon>Eukaryota</taxon>
        <taxon>Fungi</taxon>
        <taxon>Dikarya</taxon>
        <taxon>Ascomycota</taxon>
        <taxon>Pezizomycotina</taxon>
        <taxon>Sordariomycetes</taxon>
        <taxon>Hypocreomycetidae</taxon>
        <taxon>Glomerellales</taxon>
        <taxon>Glomerellaceae</taxon>
        <taxon>Colletotrichum</taxon>
        <taxon>Colletotrichum graminicola species complex</taxon>
    </lineage>
</organism>
<keyword evidence="3" id="KW-1185">Reference proteome</keyword>
<dbReference type="Proteomes" id="UP000027238">
    <property type="component" value="Unassembled WGS sequence"/>
</dbReference>
<sequence>MSTSEASVVVNGKSMKRSSSGRRSDAAETRSCVANYLAEHRDLYERLHTDKEEHDRVKSHQARAIDASRKADEKLQPKMK</sequence>